<dbReference type="Proteomes" id="UP001174208">
    <property type="component" value="Unassembled WGS sequence"/>
</dbReference>
<keyword evidence="1" id="KW-0489">Methyltransferase</keyword>
<keyword evidence="2" id="KW-1185">Reference proteome</keyword>
<comment type="caution">
    <text evidence="1">The sequence shown here is derived from an EMBL/GenBank/DDBJ whole genome shotgun (WGS) entry which is preliminary data.</text>
</comment>
<dbReference type="GO" id="GO:0032259">
    <property type="term" value="P:methylation"/>
    <property type="evidence" value="ECO:0007669"/>
    <property type="project" value="UniProtKB-KW"/>
</dbReference>
<sequence>MASGAVGTVTRGTTNTNRLRRVDRWIASLPLLRRTADPLVVDLGYGASGVTALELHQRLAKVRADVEVVGLEIEPGRVRTAEEQLVEVRAGRTSFDPAARIRFAVGGFEVPLPDGRRAAVIRAFNVLRQYDESEVAAAWERMLARLQPGGLLVEGTCDEIGRISSWVALGPEGPRTFTVSLRLTGLEAPSIVAERLPKALIHRNVPGERVHDLLLDLDRLWRIHSPLAAYGPRQRWIAVAQGMRDAGWPVIGGRSRWRLGELTVAWEAVAPVTPPPATATAATGSTGRR</sequence>
<dbReference type="GO" id="GO:0008168">
    <property type="term" value="F:methyltransferase activity"/>
    <property type="evidence" value="ECO:0007669"/>
    <property type="project" value="UniProtKB-KW"/>
</dbReference>
<protein>
    <submittedName>
        <fullName evidence="1">Class I SAM-dependent methyltransferase</fullName>
        <ecNumber evidence="1">2.1.-.-</ecNumber>
    </submittedName>
</protein>
<name>A0ABT8KIC3_9MICO</name>
<accession>A0ABT8KIC3</accession>
<dbReference type="RefSeq" id="WP_301212155.1">
    <property type="nucleotide sequence ID" value="NZ_JAROCF010000001.1"/>
</dbReference>
<dbReference type="Gene3D" id="3.40.50.150">
    <property type="entry name" value="Vaccinia Virus protein VP39"/>
    <property type="match status" value="1"/>
</dbReference>
<dbReference type="InterPro" id="IPR029063">
    <property type="entry name" value="SAM-dependent_MTases_sf"/>
</dbReference>
<dbReference type="SUPFAM" id="SSF53335">
    <property type="entry name" value="S-adenosyl-L-methionine-dependent methyltransferases"/>
    <property type="match status" value="1"/>
</dbReference>
<dbReference type="EMBL" id="JAROCF010000001">
    <property type="protein sequence ID" value="MDN4616049.1"/>
    <property type="molecule type" value="Genomic_DNA"/>
</dbReference>
<dbReference type="EC" id="2.1.-.-" evidence="1"/>
<evidence type="ECO:0000313" key="2">
    <source>
        <dbReference type="Proteomes" id="UP001174208"/>
    </source>
</evidence>
<proteinExistence type="predicted"/>
<gene>
    <name evidence="1" type="ORF">P5G50_16490</name>
</gene>
<keyword evidence="1" id="KW-0808">Transferase</keyword>
<organism evidence="1 2">
    <name type="scientific">Leifsonia williamsii</name>
    <dbReference type="NCBI Taxonomy" id="3035919"/>
    <lineage>
        <taxon>Bacteria</taxon>
        <taxon>Bacillati</taxon>
        <taxon>Actinomycetota</taxon>
        <taxon>Actinomycetes</taxon>
        <taxon>Micrococcales</taxon>
        <taxon>Microbacteriaceae</taxon>
        <taxon>Leifsonia</taxon>
    </lineage>
</organism>
<reference evidence="1" key="1">
    <citation type="submission" date="2023-06" db="EMBL/GenBank/DDBJ databases">
        <title>MT1 and MT2 Draft Genomes of Novel Species.</title>
        <authorList>
            <person name="Venkateswaran K."/>
        </authorList>
    </citation>
    <scope>NUCLEOTIDE SEQUENCE</scope>
    <source>
        <strain evidence="1">F6_8S_P_1B</strain>
    </source>
</reference>
<evidence type="ECO:0000313" key="1">
    <source>
        <dbReference type="EMBL" id="MDN4616049.1"/>
    </source>
</evidence>